<sequence length="77" mass="8008">MTVLPATPPSHPPAAPGASKLLSFALVFMAALLVASWTGFIVWASTHQLADAVLRSGVAFAGTVGLCLAIWAAYRDR</sequence>
<gene>
    <name evidence="2" type="ORF">D7193_25060</name>
</gene>
<feature type="transmembrane region" description="Helical" evidence="1">
    <location>
        <begin position="21"/>
        <end position="46"/>
    </location>
</feature>
<reference evidence="2 3" key="1">
    <citation type="journal article" date="2015" name="Int. J. Syst. Evol. Microbiol.">
        <title>Micromonospora costi sp. nov., isolated from a leaf of Costus speciosus.</title>
        <authorList>
            <person name="Thawai C."/>
        </authorList>
    </citation>
    <scope>NUCLEOTIDE SEQUENCE [LARGE SCALE GENOMIC DNA]</scope>
    <source>
        <strain evidence="2 3">CS1-12</strain>
    </source>
</reference>
<protein>
    <submittedName>
        <fullName evidence="2">Uncharacterized protein</fullName>
    </submittedName>
</protein>
<proteinExistence type="predicted"/>
<organism evidence="2 3">
    <name type="scientific">Micromonospora costi</name>
    <dbReference type="NCBI Taxonomy" id="1530042"/>
    <lineage>
        <taxon>Bacteria</taxon>
        <taxon>Bacillati</taxon>
        <taxon>Actinomycetota</taxon>
        <taxon>Actinomycetes</taxon>
        <taxon>Micromonosporales</taxon>
        <taxon>Micromonosporaceae</taxon>
        <taxon>Micromonospora</taxon>
    </lineage>
</organism>
<evidence type="ECO:0000256" key="1">
    <source>
        <dbReference type="SAM" id="Phobius"/>
    </source>
</evidence>
<keyword evidence="1" id="KW-1133">Transmembrane helix</keyword>
<dbReference type="AlphaFoldDB" id="A0A3A9ZXU2"/>
<dbReference type="RefSeq" id="WP_120782002.1">
    <property type="nucleotide sequence ID" value="NZ_JBHLUP010000002.1"/>
</dbReference>
<feature type="transmembrane region" description="Helical" evidence="1">
    <location>
        <begin position="52"/>
        <end position="74"/>
    </location>
</feature>
<accession>A0A3A9ZXU2</accession>
<comment type="caution">
    <text evidence="2">The sequence shown here is derived from an EMBL/GenBank/DDBJ whole genome shotgun (WGS) entry which is preliminary data.</text>
</comment>
<evidence type="ECO:0000313" key="2">
    <source>
        <dbReference type="EMBL" id="RKN53059.1"/>
    </source>
</evidence>
<keyword evidence="1" id="KW-0812">Transmembrane</keyword>
<name>A0A3A9ZXU2_9ACTN</name>
<evidence type="ECO:0000313" key="3">
    <source>
        <dbReference type="Proteomes" id="UP000279968"/>
    </source>
</evidence>
<keyword evidence="1" id="KW-0472">Membrane</keyword>
<dbReference type="Proteomes" id="UP000279968">
    <property type="component" value="Unassembled WGS sequence"/>
</dbReference>
<dbReference type="OrthoDB" id="3404686at2"/>
<keyword evidence="3" id="KW-1185">Reference proteome</keyword>
<dbReference type="EMBL" id="RBAN01000004">
    <property type="protein sequence ID" value="RKN53059.1"/>
    <property type="molecule type" value="Genomic_DNA"/>
</dbReference>